<keyword evidence="5" id="KW-0456">Lyase</keyword>
<feature type="domain" description="Pseudouridine synthase RsuA/RluA-like" evidence="4">
    <location>
        <begin position="4"/>
        <end position="148"/>
    </location>
</feature>
<evidence type="ECO:0000256" key="3">
    <source>
        <dbReference type="SAM" id="MobiDB-lite"/>
    </source>
</evidence>
<dbReference type="SUPFAM" id="SSF55120">
    <property type="entry name" value="Pseudouridine synthase"/>
    <property type="match status" value="1"/>
</dbReference>
<dbReference type="NCBIfam" id="TIGR00093">
    <property type="entry name" value="pseudouridine synthase"/>
    <property type="match status" value="1"/>
</dbReference>
<comment type="similarity">
    <text evidence="1">Belongs to the pseudouridine synthase RsuA family.</text>
</comment>
<reference evidence="5" key="1">
    <citation type="submission" date="2015-10" db="EMBL/GenBank/DDBJ databases">
        <authorList>
            <person name="Gilbert D.G."/>
        </authorList>
    </citation>
    <scope>NUCLEOTIDE SEQUENCE</scope>
</reference>
<dbReference type="Gene3D" id="3.30.70.580">
    <property type="entry name" value="Pseudouridine synthase I, catalytic domain, N-terminal subdomain"/>
    <property type="match status" value="1"/>
</dbReference>
<dbReference type="PROSITE" id="PS01149">
    <property type="entry name" value="PSI_RSU"/>
    <property type="match status" value="1"/>
</dbReference>
<dbReference type="GO" id="GO:0009982">
    <property type="term" value="F:pseudouridine synthase activity"/>
    <property type="evidence" value="ECO:0007669"/>
    <property type="project" value="InterPro"/>
</dbReference>
<proteinExistence type="inferred from homology"/>
<accession>A0A160T9C8</accession>
<dbReference type="Pfam" id="PF00849">
    <property type="entry name" value="PseudoU_synth_2"/>
    <property type="match status" value="1"/>
</dbReference>
<feature type="region of interest" description="Disordered" evidence="3">
    <location>
        <begin position="172"/>
        <end position="229"/>
    </location>
</feature>
<dbReference type="InterPro" id="IPR000748">
    <property type="entry name" value="PsdUridine_synth_RsuA/RluB/E/F"/>
</dbReference>
<dbReference type="AlphaFoldDB" id="A0A160T9C8"/>
<dbReference type="EMBL" id="CZQC01000004">
    <property type="protein sequence ID" value="CUS40103.1"/>
    <property type="molecule type" value="Genomic_DNA"/>
</dbReference>
<dbReference type="GO" id="GO:0003723">
    <property type="term" value="F:RNA binding"/>
    <property type="evidence" value="ECO:0007669"/>
    <property type="project" value="InterPro"/>
</dbReference>
<dbReference type="GO" id="GO:0006364">
    <property type="term" value="P:rRNA processing"/>
    <property type="evidence" value="ECO:0007669"/>
    <property type="project" value="UniProtKB-ARBA"/>
</dbReference>
<dbReference type="PANTHER" id="PTHR47683:SF2">
    <property type="entry name" value="RNA-BINDING S4 DOMAIN-CONTAINING PROTEIN"/>
    <property type="match status" value="1"/>
</dbReference>
<organism evidence="5">
    <name type="scientific">hydrothermal vent metagenome</name>
    <dbReference type="NCBI Taxonomy" id="652676"/>
    <lineage>
        <taxon>unclassified sequences</taxon>
        <taxon>metagenomes</taxon>
        <taxon>ecological metagenomes</taxon>
    </lineage>
</organism>
<dbReference type="Gene3D" id="3.30.70.1560">
    <property type="entry name" value="Alpha-L RNA-binding motif"/>
    <property type="match status" value="1"/>
</dbReference>
<feature type="compositionally biased region" description="Polar residues" evidence="3">
    <location>
        <begin position="191"/>
        <end position="218"/>
    </location>
</feature>
<dbReference type="InterPro" id="IPR042092">
    <property type="entry name" value="PsdUridine_s_RsuA/RluB/E/F_cat"/>
</dbReference>
<evidence type="ECO:0000256" key="1">
    <source>
        <dbReference type="ARBA" id="ARBA00008348"/>
    </source>
</evidence>
<evidence type="ECO:0000256" key="2">
    <source>
        <dbReference type="ARBA" id="ARBA00023235"/>
    </source>
</evidence>
<keyword evidence="2" id="KW-0413">Isomerase</keyword>
<gene>
    <name evidence="5" type="ORF">MGWOODY_Tha257</name>
</gene>
<dbReference type="InterPro" id="IPR020103">
    <property type="entry name" value="PsdUridine_synth_cat_dom_sf"/>
</dbReference>
<sequence length="229" mass="25791">MASLILLNKPFNVLCQFTDKEGRATLSSYISTPNHYPAGRLDYDSEGLLLLTDSGTLQARIADPRHKMTKTYWVQVEGIPDETSLEALRHGVVLKDGPTRPAKVNIIPEPTLWERNPPIRQRANDITSWLEIQISEGRNRQVRRMTAHIGHPTLRLVRVAIGSWSLFDKTNSSNSLIQPGSSCTLEIHMPTPSSKEQNPRNSQKPTGNRKNIRSGQQINRANKANKKNR</sequence>
<feature type="compositionally biased region" description="Polar residues" evidence="3">
    <location>
        <begin position="172"/>
        <end position="184"/>
    </location>
</feature>
<dbReference type="GO" id="GO:0004730">
    <property type="term" value="F:pseudouridylate synthase activity"/>
    <property type="evidence" value="ECO:0007669"/>
    <property type="project" value="UniProtKB-EC"/>
</dbReference>
<dbReference type="InterPro" id="IPR006145">
    <property type="entry name" value="PsdUridine_synth_RsuA/RluA"/>
</dbReference>
<evidence type="ECO:0000313" key="5">
    <source>
        <dbReference type="EMBL" id="CUS40103.1"/>
    </source>
</evidence>
<protein>
    <submittedName>
        <fullName evidence="5">Ribosomal large subunit pseudouridine synthase E</fullName>
        <ecNumber evidence="5">4.2.1.70</ecNumber>
    </submittedName>
</protein>
<dbReference type="InterPro" id="IPR018496">
    <property type="entry name" value="PsdUridine_synth_RsuA/RluB_CS"/>
</dbReference>
<evidence type="ECO:0000259" key="4">
    <source>
        <dbReference type="Pfam" id="PF00849"/>
    </source>
</evidence>
<dbReference type="EC" id="4.2.1.70" evidence="5"/>
<dbReference type="PANTHER" id="PTHR47683">
    <property type="entry name" value="PSEUDOURIDINE SYNTHASE FAMILY PROTEIN-RELATED"/>
    <property type="match status" value="1"/>
</dbReference>
<dbReference type="InterPro" id="IPR020094">
    <property type="entry name" value="TruA/RsuA/RluB/E/F_N"/>
</dbReference>
<name>A0A160T9C8_9ZZZZ</name>
<dbReference type="InterPro" id="IPR050343">
    <property type="entry name" value="RsuA_PseudoU_synthase"/>
</dbReference>